<evidence type="ECO:0000256" key="1">
    <source>
        <dbReference type="ARBA" id="ARBA00006479"/>
    </source>
</evidence>
<organism evidence="2 3">
    <name type="scientific">Pontibacter ummariensis</name>
    <dbReference type="NCBI Taxonomy" id="1610492"/>
    <lineage>
        <taxon>Bacteria</taxon>
        <taxon>Pseudomonadati</taxon>
        <taxon>Bacteroidota</taxon>
        <taxon>Cytophagia</taxon>
        <taxon>Cytophagales</taxon>
        <taxon>Hymenobacteraceae</taxon>
        <taxon>Pontibacter</taxon>
    </lineage>
</organism>
<dbReference type="Proteomes" id="UP000198432">
    <property type="component" value="Unassembled WGS sequence"/>
</dbReference>
<protein>
    <submittedName>
        <fullName evidence="2">Glucokinase</fullName>
    </submittedName>
</protein>
<accession>A0A239G600</accession>
<dbReference type="SUPFAM" id="SSF53067">
    <property type="entry name" value="Actin-like ATPase domain"/>
    <property type="match status" value="1"/>
</dbReference>
<keyword evidence="2" id="KW-0418">Kinase</keyword>
<dbReference type="InterPro" id="IPR043129">
    <property type="entry name" value="ATPase_NBD"/>
</dbReference>
<dbReference type="CDD" id="cd23763">
    <property type="entry name" value="ASKHA_ATPase_ROK"/>
    <property type="match status" value="1"/>
</dbReference>
<dbReference type="OrthoDB" id="49666at2"/>
<reference evidence="2" key="1">
    <citation type="submission" date="2017-06" db="EMBL/GenBank/DDBJ databases">
        <authorList>
            <person name="Kim H.J."/>
            <person name="Triplett B.A."/>
        </authorList>
    </citation>
    <scope>NUCLEOTIDE SEQUENCE [LARGE SCALE GENOMIC DNA]</scope>
    <source>
        <strain evidence="2">NKM1</strain>
    </source>
</reference>
<gene>
    <name evidence="2" type="ORF">SAMN06296052_11041</name>
</gene>
<dbReference type="Gene3D" id="3.30.420.40">
    <property type="match status" value="2"/>
</dbReference>
<dbReference type="Pfam" id="PF00480">
    <property type="entry name" value="ROK"/>
    <property type="match status" value="2"/>
</dbReference>
<sequence>MRDNSVVLGIDIGGSHATAALVNLQTCTLLTGSRARREINSQGTVAEIMDDWCVVVENAIKGSREFSGRVGIAMPGPFDYPAGISLIQGQNKYDMLYKLNVKELLAERLLIAPEHIRFMNDAECFLQGEVVCGAAKGYQSAVGLTLGTGFGSSIYQNGRAKDAELWCAPFKGGIAEDLLSTRWFVKRYFELTGHEVKGVKELAALAAEDSKVQEVFDEFGQNMALFLGALIEQEKPEVVVIGGNISKTYRLFSSTLLACLQEDGSSTPIRIAELGEESALVGAAATWIKTRQEEVETEVQEG</sequence>
<dbReference type="AlphaFoldDB" id="A0A239G600"/>
<comment type="similarity">
    <text evidence="1">Belongs to the ROK (NagC/XylR) family.</text>
</comment>
<keyword evidence="3" id="KW-1185">Reference proteome</keyword>
<dbReference type="RefSeq" id="WP_089319458.1">
    <property type="nucleotide sequence ID" value="NZ_FZOQ01000010.1"/>
</dbReference>
<proteinExistence type="inferred from homology"/>
<keyword evidence="2" id="KW-0808">Transferase</keyword>
<dbReference type="PANTHER" id="PTHR18964:SF149">
    <property type="entry name" value="BIFUNCTIONAL UDP-N-ACETYLGLUCOSAMINE 2-EPIMERASE_N-ACETYLMANNOSAMINE KINASE"/>
    <property type="match status" value="1"/>
</dbReference>
<evidence type="ECO:0000313" key="2">
    <source>
        <dbReference type="EMBL" id="SNS63464.1"/>
    </source>
</evidence>
<dbReference type="EMBL" id="FZOQ01000010">
    <property type="protein sequence ID" value="SNS63464.1"/>
    <property type="molecule type" value="Genomic_DNA"/>
</dbReference>
<dbReference type="InterPro" id="IPR000600">
    <property type="entry name" value="ROK"/>
</dbReference>
<name>A0A239G600_9BACT</name>
<evidence type="ECO:0000313" key="3">
    <source>
        <dbReference type="Proteomes" id="UP000198432"/>
    </source>
</evidence>
<dbReference type="PANTHER" id="PTHR18964">
    <property type="entry name" value="ROK (REPRESSOR, ORF, KINASE) FAMILY"/>
    <property type="match status" value="1"/>
</dbReference>
<dbReference type="GO" id="GO:0016301">
    <property type="term" value="F:kinase activity"/>
    <property type="evidence" value="ECO:0007669"/>
    <property type="project" value="UniProtKB-KW"/>
</dbReference>